<keyword evidence="2" id="KW-1185">Reference proteome</keyword>
<organism evidence="1 2">
    <name type="scientific">Synechococcus phage ACG-2014f_Syn7803C7</name>
    <dbReference type="NCBI Taxonomy" id="2790345"/>
    <lineage>
        <taxon>Viruses</taxon>
        <taxon>Duplodnaviria</taxon>
        <taxon>Heunggongvirae</taxon>
        <taxon>Uroviricota</taxon>
        <taxon>Caudoviricetes</taxon>
        <taxon>Pantevenvirales</taxon>
        <taxon>Kyanoviridae</taxon>
        <taxon>Atlauavirus</taxon>
        <taxon>Atlauavirus acg2014f</taxon>
    </lineage>
</organism>
<evidence type="ECO:0000313" key="1">
    <source>
        <dbReference type="EMBL" id="AIX20092.1"/>
    </source>
</evidence>
<dbReference type="Proteomes" id="UP000185323">
    <property type="component" value="Segment"/>
</dbReference>
<proteinExistence type="predicted"/>
<sequence>MSSEPFLEWMVKPPISDEELMLICLKNAPCGTNRKQAMKLIRVLEVKLAEPTGFANIFPQPKPGGESDYAG</sequence>
<gene>
    <name evidence="1" type="ORF">Syn7803C7_201</name>
</gene>
<evidence type="ECO:0000313" key="2">
    <source>
        <dbReference type="Proteomes" id="UP000185323"/>
    </source>
</evidence>
<reference evidence="1 2" key="1">
    <citation type="submission" date="2013-12" db="EMBL/GenBank/DDBJ databases">
        <title>Ecological redundancy of diverse viral populations within a natural community.</title>
        <authorList>
            <person name="Gregory A.C."/>
            <person name="LaButti K."/>
            <person name="Copeland A."/>
            <person name="Woyke T."/>
            <person name="Sullivan M.B."/>
        </authorList>
    </citation>
    <scope>NUCLEOTIDE SEQUENCE [LARGE SCALE GENOMIC DNA]</scope>
    <source>
        <strain evidence="1">Syn7803C7</strain>
    </source>
</reference>
<protein>
    <submittedName>
        <fullName evidence="1">Uncharacterized protein</fullName>
    </submittedName>
</protein>
<accession>A0A0E3F0T1</accession>
<name>A0A0E3F0T1_9CAUD</name>
<dbReference type="EMBL" id="KJ019052">
    <property type="protein sequence ID" value="AIX20092.1"/>
    <property type="molecule type" value="Genomic_DNA"/>
</dbReference>